<reference evidence="4" key="1">
    <citation type="submission" date="2024-07" db="EMBL/GenBank/DDBJ databases">
        <title>Two chromosome-level genome assemblies of Korean endemic species Abeliophyllum distichum and Forsythia ovata (Oleaceae).</title>
        <authorList>
            <person name="Jang H."/>
        </authorList>
    </citation>
    <scope>NUCLEOTIDE SEQUENCE [LARGE SCALE GENOMIC DNA]</scope>
</reference>
<dbReference type="SMART" id="SM00271">
    <property type="entry name" value="DnaJ"/>
    <property type="match status" value="1"/>
</dbReference>
<dbReference type="InterPro" id="IPR001623">
    <property type="entry name" value="DnaJ_domain"/>
</dbReference>
<dbReference type="CDD" id="cd06257">
    <property type="entry name" value="DnaJ"/>
    <property type="match status" value="1"/>
</dbReference>
<dbReference type="SUPFAM" id="SSF48371">
    <property type="entry name" value="ARM repeat"/>
    <property type="match status" value="1"/>
</dbReference>
<protein>
    <submittedName>
        <fullName evidence="3">DnaJsubfamily C GRV2</fullName>
    </submittedName>
</protein>
<dbReference type="PROSITE" id="PS50076">
    <property type="entry name" value="DNAJ_2"/>
    <property type="match status" value="1"/>
</dbReference>
<organism evidence="3 4">
    <name type="scientific">Abeliophyllum distichum</name>
    <dbReference type="NCBI Taxonomy" id="126358"/>
    <lineage>
        <taxon>Eukaryota</taxon>
        <taxon>Viridiplantae</taxon>
        <taxon>Streptophyta</taxon>
        <taxon>Embryophyta</taxon>
        <taxon>Tracheophyta</taxon>
        <taxon>Spermatophyta</taxon>
        <taxon>Magnoliopsida</taxon>
        <taxon>eudicotyledons</taxon>
        <taxon>Gunneridae</taxon>
        <taxon>Pentapetalae</taxon>
        <taxon>asterids</taxon>
        <taxon>lamiids</taxon>
        <taxon>Lamiales</taxon>
        <taxon>Oleaceae</taxon>
        <taxon>Forsythieae</taxon>
        <taxon>Abeliophyllum</taxon>
    </lineage>
</organism>
<feature type="region of interest" description="Disordered" evidence="1">
    <location>
        <begin position="1063"/>
        <end position="1093"/>
    </location>
</feature>
<feature type="region of interest" description="Disordered" evidence="1">
    <location>
        <begin position="1268"/>
        <end position="1299"/>
    </location>
</feature>
<dbReference type="Gene3D" id="1.25.10.10">
    <property type="entry name" value="Leucine-rich Repeat Variant"/>
    <property type="match status" value="2"/>
</dbReference>
<feature type="compositionally biased region" description="Pro residues" evidence="1">
    <location>
        <begin position="1274"/>
        <end position="1287"/>
    </location>
</feature>
<dbReference type="PANTHER" id="PTHR36983:SF2">
    <property type="entry name" value="DNAJ HOMOLOG SUBFAMILY C MEMBER 13"/>
    <property type="match status" value="1"/>
</dbReference>
<sequence length="1299" mass="142770">MVAAHSDIDDAGELVTPTPRVKRILSSPRCLTHIAQAMLSGEPTIVENSAALMKAVITRNPKAMIRLYSTGVFYFALAYPGSNLLSIAQLFSVTHVHQAFHGGEEAALSSSLPLAKRSVLGGLLPESLLYVLERSGPAAFAAAMVFDSDTPEIIWTHKMRAENLIRQVMQHLGDFPQKLSQHCHCLYDYAPMPPVTYPELKDEMWCHRYYLRNLCDEIRFPNWPIVEHVEFLQSLLIMWREELTRRPMDLSEEEACRILEISLEDVSRDDAPKKQTSEAIEGIPNISKQIEFIDEEKLKRQYRKLAMKYHPDKNPEGREIFLAVQKAYERLQVTMQGLQGPQSWRLLLLLKGQCILYRRYGGLDKDDNNFLSSDRTPLLVAASELVWLTCASSSLNGEELVRDGGIPLLATLLSRCMCVVQPTTSATEPSTIIVTNVMQTFSVLSLFESARIEMLEFSGLVEDIVHCTELELVDAAVDAALQTIAHVSVSSEFQDALLKAGVLWYLLPLLLQYDSTAEESDKTEAHGVGTSVQIAKNLHAVQTSHSLSKLSGLDTSENPAPYNQVAADALRALLTPKLASMLKDTLPKDLLSKLNANLETPEIIWNSSIRAELLKFVDQQRAVQGPDGSYDPKESHSFIYEALSKELYIGNVYLRVYNDQPDFEISEPEVFCIALVNFISHLVHDRPAADSGIHANGDMTTESSMEQLSSDDSLEPIDMKIMDKSELELVNSLQYALTSLQHLLTSNPNLASMVSTKEKLLPLFECFSLPVASASNIPQLCLNVLSRLTTYAPCLEAMVADGSSLLLLLQMLHASPSCREGALQVLYALASTPELAWAAAKHGGVVYILELLLPLQEDIPLQQRAAAASLLGKLVGQPMHGPRVAITLTRFLPDGLVSVIRYGPGEVVVSALEQTTETPELVWTPAMAASLSAQIATMASDLYAEQMKGRVVDWDVPEQASSQQEMKDEPQVGGIYVRLFLKDPKFPLRNPKKFLEGLLDQYLSSIAATHFDGQAVDIELPLLLSAALVSLLRVYPALADHVGYLGYVPKLVSAVAYEGRRETMASEDMKSNDSDQTYGAEDGSAQHTTQTPQERVRLSCLRVLHQLAASTTCAEAMAATSAGTPQVVPLLMKAIGWQGGSILALETLKRVVVAGNRARDALVAQGLKVGLVDVLLGLLDWRAGGRNGLRLQMNWNESEASISRVLAIEVLHAFATEGAHCTKVRDILNSSDVWSAYKDQKHDLFLPSNAQTSAAGVAGLIESSSSRMTYSLTAPPPQPSQTKPPSPVMSDSNGKQDQR</sequence>
<dbReference type="EMBL" id="JBFOLK010000001">
    <property type="protein sequence ID" value="KAL2543370.1"/>
    <property type="molecule type" value="Genomic_DNA"/>
</dbReference>
<evidence type="ECO:0000256" key="1">
    <source>
        <dbReference type="SAM" id="MobiDB-lite"/>
    </source>
</evidence>
<dbReference type="InterPro" id="IPR044978">
    <property type="entry name" value="GRV2/DNAJC13"/>
</dbReference>
<dbReference type="SUPFAM" id="SSF46565">
    <property type="entry name" value="Chaperone J-domain"/>
    <property type="match status" value="1"/>
</dbReference>
<comment type="caution">
    <text evidence="3">The sequence shown here is derived from an EMBL/GenBank/DDBJ whole genome shotgun (WGS) entry which is preliminary data.</text>
</comment>
<dbReference type="PANTHER" id="PTHR36983">
    <property type="entry name" value="DNAJ HOMOLOG SUBFAMILY C MEMBER 13"/>
    <property type="match status" value="1"/>
</dbReference>
<gene>
    <name evidence="3" type="ORF">Adt_04348</name>
</gene>
<feature type="domain" description="J" evidence="2">
    <location>
        <begin position="276"/>
        <end position="361"/>
    </location>
</feature>
<dbReference type="FunFam" id="1.10.287.110:FF:000030">
    <property type="entry name" value="DnaJ homolog subfamily C GRV2"/>
    <property type="match status" value="1"/>
</dbReference>
<evidence type="ECO:0000313" key="4">
    <source>
        <dbReference type="Proteomes" id="UP001604336"/>
    </source>
</evidence>
<evidence type="ECO:0000259" key="2">
    <source>
        <dbReference type="PROSITE" id="PS50076"/>
    </source>
</evidence>
<dbReference type="Proteomes" id="UP001604336">
    <property type="component" value="Unassembled WGS sequence"/>
</dbReference>
<accession>A0ABD1W1J3</accession>
<dbReference type="InterPro" id="IPR036869">
    <property type="entry name" value="J_dom_sf"/>
</dbReference>
<dbReference type="Gene3D" id="1.10.287.110">
    <property type="entry name" value="DnaJ domain"/>
    <property type="match status" value="1"/>
</dbReference>
<dbReference type="FunFam" id="1.25.10.10:FF:000180">
    <property type="entry name" value="DnaJ homolog subfamily C GRV2"/>
    <property type="match status" value="1"/>
</dbReference>
<proteinExistence type="predicted"/>
<keyword evidence="4" id="KW-1185">Reference proteome</keyword>
<dbReference type="InterPro" id="IPR011989">
    <property type="entry name" value="ARM-like"/>
</dbReference>
<dbReference type="InterPro" id="IPR016024">
    <property type="entry name" value="ARM-type_fold"/>
</dbReference>
<feature type="compositionally biased region" description="Basic and acidic residues" evidence="1">
    <location>
        <begin position="1063"/>
        <end position="1073"/>
    </location>
</feature>
<name>A0ABD1W1J3_9LAMI</name>
<evidence type="ECO:0000313" key="3">
    <source>
        <dbReference type="EMBL" id="KAL2543370.1"/>
    </source>
</evidence>
<dbReference type="Pfam" id="PF00226">
    <property type="entry name" value="DnaJ"/>
    <property type="match status" value="1"/>
</dbReference>